<evidence type="ECO:0000313" key="13">
    <source>
        <dbReference type="Proteomes" id="UP000245119"/>
    </source>
</evidence>
<dbReference type="PANTHER" id="PTHR10253">
    <property type="entry name" value="POLYCOMB PROTEIN"/>
    <property type="match status" value="1"/>
</dbReference>
<protein>
    <recommendedName>
        <fullName evidence="11">Leucine-rich repeat and WD repeat-containing protein 1 WD domain-containing protein</fullName>
    </recommendedName>
</protein>
<evidence type="ECO:0000256" key="9">
    <source>
        <dbReference type="PROSITE-ProRule" id="PRU00221"/>
    </source>
</evidence>
<proteinExistence type="inferred from homology"/>
<evidence type="ECO:0000256" key="7">
    <source>
        <dbReference type="ARBA" id="ARBA00023163"/>
    </source>
</evidence>
<evidence type="ECO:0000256" key="2">
    <source>
        <dbReference type="ARBA" id="ARBA00008075"/>
    </source>
</evidence>
<feature type="repeat" description="WD" evidence="9">
    <location>
        <begin position="280"/>
        <end position="321"/>
    </location>
</feature>
<dbReference type="InterPro" id="IPR036322">
    <property type="entry name" value="WD40_repeat_dom_sf"/>
</dbReference>
<feature type="region of interest" description="Disordered" evidence="10">
    <location>
        <begin position="78"/>
        <end position="114"/>
    </location>
</feature>
<dbReference type="Pfam" id="PF23215">
    <property type="entry name" value="WD_LRWD1"/>
    <property type="match status" value="1"/>
</dbReference>
<keyword evidence="3" id="KW-0678">Repressor</keyword>
<keyword evidence="4 9" id="KW-0853">WD repeat</keyword>
<evidence type="ECO:0000256" key="3">
    <source>
        <dbReference type="ARBA" id="ARBA00022491"/>
    </source>
</evidence>
<feature type="repeat" description="WD" evidence="9">
    <location>
        <begin position="234"/>
        <end position="276"/>
    </location>
</feature>
<dbReference type="PROSITE" id="PS50294">
    <property type="entry name" value="WD_REPEATS_REGION"/>
    <property type="match status" value="2"/>
</dbReference>
<keyword evidence="5" id="KW-0677">Repeat</keyword>
<sequence>MEVPERTTYRRTQQGGQLSEQNHFLFLPVDVDTRDTFTVTVTAAPVPPSSINSESRNCISSNAEAACDDSRCGPDLTHMDKTDGSRTVLSGDDLSSTASTREEESSRSDTPTFRRGFRWSKQPKKCKLQYKCTNFIKENHGQPLFGVQINLNCSESDPVIFATVGHNRVTVYECQDGGRIKLLHSYSDPSSDENFYCCAWSFDPVNGQPLLAAAGLRGIIRILSLSAMQCIRHFVGHGNAVNELKFHPRNCSLLLSVSKDHTLRMWNVHSGVCVLILGGVDGHRDEVLSADFNLSGTKIVSCGMDHSLKLWHLDTEEINSIISLSSTYNTKNSRPFPTWVNHFPDFSTRDIHRNYVDCTRWLGNLILSKSCENCIICWKPGSLEGSDANISINGGSKTDDSVSILHRFDYRECEIWYMRFCLDYQQKIMALGNQVGRIFLWDLDVDDPSQTKCTKLTHQKCNTAIRQIAISKDSSTLIAVSDDATVWRWDQMKYS</sequence>
<keyword evidence="7" id="KW-0804">Transcription</keyword>
<name>A0A2T7P3K6_POMCA</name>
<dbReference type="OrthoDB" id="7318948at2759"/>
<dbReference type="InterPro" id="IPR019775">
    <property type="entry name" value="WD40_repeat_CS"/>
</dbReference>
<keyword evidence="6" id="KW-0805">Transcription regulation</keyword>
<dbReference type="Proteomes" id="UP000245119">
    <property type="component" value="Linkage Group LG6"/>
</dbReference>
<dbReference type="Pfam" id="PF00400">
    <property type="entry name" value="WD40"/>
    <property type="match status" value="2"/>
</dbReference>
<dbReference type="InterPro" id="IPR001680">
    <property type="entry name" value="WD40_rpt"/>
</dbReference>
<dbReference type="InterPro" id="IPR015943">
    <property type="entry name" value="WD40/YVTN_repeat-like_dom_sf"/>
</dbReference>
<comment type="subcellular location">
    <subcellularLocation>
        <location evidence="1">Nucleus</location>
    </subcellularLocation>
</comment>
<dbReference type="GO" id="GO:0005634">
    <property type="term" value="C:nucleus"/>
    <property type="evidence" value="ECO:0007669"/>
    <property type="project" value="UniProtKB-SubCell"/>
</dbReference>
<evidence type="ECO:0000259" key="11">
    <source>
        <dbReference type="Pfam" id="PF23215"/>
    </source>
</evidence>
<dbReference type="InterPro" id="IPR056160">
    <property type="entry name" value="WD_LRWD1"/>
</dbReference>
<keyword evidence="13" id="KW-1185">Reference proteome</keyword>
<dbReference type="EMBL" id="PZQS01000006">
    <property type="protein sequence ID" value="PVD28007.1"/>
    <property type="molecule type" value="Genomic_DNA"/>
</dbReference>
<dbReference type="InterPro" id="IPR051243">
    <property type="entry name" value="PcG_WD-repeat"/>
</dbReference>
<comment type="caution">
    <text evidence="12">The sequence shown here is derived from an EMBL/GenBank/DDBJ whole genome shotgun (WGS) entry which is preliminary data.</text>
</comment>
<dbReference type="Gene3D" id="2.130.10.10">
    <property type="entry name" value="YVTN repeat-like/Quinoprotein amine dehydrogenase"/>
    <property type="match status" value="1"/>
</dbReference>
<gene>
    <name evidence="12" type="ORF">C0Q70_10587</name>
</gene>
<dbReference type="PROSITE" id="PS50082">
    <property type="entry name" value="WD_REPEATS_2"/>
    <property type="match status" value="2"/>
</dbReference>
<evidence type="ECO:0000256" key="8">
    <source>
        <dbReference type="ARBA" id="ARBA00023242"/>
    </source>
</evidence>
<feature type="domain" description="Leucine-rich repeat and WD repeat-containing protein 1 WD" evidence="11">
    <location>
        <begin position="160"/>
        <end position="268"/>
    </location>
</feature>
<evidence type="ECO:0000313" key="12">
    <source>
        <dbReference type="EMBL" id="PVD28007.1"/>
    </source>
</evidence>
<reference evidence="12 13" key="1">
    <citation type="submission" date="2018-04" db="EMBL/GenBank/DDBJ databases">
        <title>The genome of golden apple snail Pomacea canaliculata provides insight into stress tolerance and invasive adaptation.</title>
        <authorList>
            <person name="Liu C."/>
            <person name="Liu B."/>
            <person name="Ren Y."/>
            <person name="Zhang Y."/>
            <person name="Wang H."/>
            <person name="Li S."/>
            <person name="Jiang F."/>
            <person name="Yin L."/>
            <person name="Zhang G."/>
            <person name="Qian W."/>
            <person name="Fan W."/>
        </authorList>
    </citation>
    <scope>NUCLEOTIDE SEQUENCE [LARGE SCALE GENOMIC DNA]</scope>
    <source>
        <strain evidence="12">SZHN2017</strain>
        <tissue evidence="12">Muscle</tissue>
    </source>
</reference>
<dbReference type="SUPFAM" id="SSF50978">
    <property type="entry name" value="WD40 repeat-like"/>
    <property type="match status" value="1"/>
</dbReference>
<evidence type="ECO:0000256" key="1">
    <source>
        <dbReference type="ARBA" id="ARBA00004123"/>
    </source>
</evidence>
<evidence type="ECO:0000256" key="4">
    <source>
        <dbReference type="ARBA" id="ARBA00022574"/>
    </source>
</evidence>
<keyword evidence="8" id="KW-0539">Nucleus</keyword>
<evidence type="ECO:0000256" key="6">
    <source>
        <dbReference type="ARBA" id="ARBA00023015"/>
    </source>
</evidence>
<organism evidence="12 13">
    <name type="scientific">Pomacea canaliculata</name>
    <name type="common">Golden apple snail</name>
    <dbReference type="NCBI Taxonomy" id="400727"/>
    <lineage>
        <taxon>Eukaryota</taxon>
        <taxon>Metazoa</taxon>
        <taxon>Spiralia</taxon>
        <taxon>Lophotrochozoa</taxon>
        <taxon>Mollusca</taxon>
        <taxon>Gastropoda</taxon>
        <taxon>Caenogastropoda</taxon>
        <taxon>Architaenioglossa</taxon>
        <taxon>Ampullarioidea</taxon>
        <taxon>Ampullariidae</taxon>
        <taxon>Pomacea</taxon>
    </lineage>
</organism>
<evidence type="ECO:0000256" key="5">
    <source>
        <dbReference type="ARBA" id="ARBA00022737"/>
    </source>
</evidence>
<comment type="similarity">
    <text evidence="2">Belongs to the WD repeat ESC family.</text>
</comment>
<dbReference type="STRING" id="400727.A0A2T7P3K6"/>
<evidence type="ECO:0000256" key="10">
    <source>
        <dbReference type="SAM" id="MobiDB-lite"/>
    </source>
</evidence>
<dbReference type="PROSITE" id="PS00678">
    <property type="entry name" value="WD_REPEATS_1"/>
    <property type="match status" value="1"/>
</dbReference>
<dbReference type="SMART" id="SM00320">
    <property type="entry name" value="WD40"/>
    <property type="match status" value="5"/>
</dbReference>
<dbReference type="FunFam" id="2.130.10.10:FF:000056">
    <property type="entry name" value="Polycomb protein eed"/>
    <property type="match status" value="1"/>
</dbReference>
<accession>A0A2T7P3K6</accession>
<dbReference type="AlphaFoldDB" id="A0A2T7P3K6"/>